<dbReference type="AlphaFoldDB" id="A0A9P0GG78"/>
<dbReference type="InterPro" id="IPR057191">
    <property type="entry name" value="DUF7869"/>
</dbReference>
<protein>
    <recommendedName>
        <fullName evidence="1">DUF7869 domain-containing protein</fullName>
    </recommendedName>
</protein>
<evidence type="ECO:0000313" key="2">
    <source>
        <dbReference type="EMBL" id="CAH1114770.1"/>
    </source>
</evidence>
<evidence type="ECO:0000259" key="1">
    <source>
        <dbReference type="Pfam" id="PF25273"/>
    </source>
</evidence>
<proteinExistence type="predicted"/>
<dbReference type="OrthoDB" id="6774094at2759"/>
<feature type="domain" description="DUF7869" evidence="1">
    <location>
        <begin position="346"/>
        <end position="491"/>
    </location>
</feature>
<keyword evidence="3" id="KW-1185">Reference proteome</keyword>
<reference evidence="2" key="1">
    <citation type="submission" date="2022-01" db="EMBL/GenBank/DDBJ databases">
        <authorList>
            <person name="King R."/>
        </authorList>
    </citation>
    <scope>NUCLEOTIDE SEQUENCE</scope>
</reference>
<name>A0A9P0GG78_9CUCU</name>
<organism evidence="2 3">
    <name type="scientific">Psylliodes chrysocephalus</name>
    <dbReference type="NCBI Taxonomy" id="3402493"/>
    <lineage>
        <taxon>Eukaryota</taxon>
        <taxon>Metazoa</taxon>
        <taxon>Ecdysozoa</taxon>
        <taxon>Arthropoda</taxon>
        <taxon>Hexapoda</taxon>
        <taxon>Insecta</taxon>
        <taxon>Pterygota</taxon>
        <taxon>Neoptera</taxon>
        <taxon>Endopterygota</taxon>
        <taxon>Coleoptera</taxon>
        <taxon>Polyphaga</taxon>
        <taxon>Cucujiformia</taxon>
        <taxon>Chrysomeloidea</taxon>
        <taxon>Chrysomelidae</taxon>
        <taxon>Galerucinae</taxon>
        <taxon>Alticini</taxon>
        <taxon>Psylliodes</taxon>
    </lineage>
</organism>
<accession>A0A9P0GG78</accession>
<dbReference type="PANTHER" id="PTHR34415">
    <property type="entry name" value="INTEGRASE CATALYTIC DOMAIN-CONTAINING PROTEIN"/>
    <property type="match status" value="1"/>
</dbReference>
<evidence type="ECO:0000313" key="3">
    <source>
        <dbReference type="Proteomes" id="UP001153636"/>
    </source>
</evidence>
<sequence length="604" mass="70912">MSSNSESEVEIPKKRKKGSIHSECYKRNIIKKAKLRGLQHTNYAGKNIPAKDIAGDNCCSRKKCLSLFREIEKCNMLQLFNEMDSKDQQDLHLQRLLEIHNVSRKRGKINAVRNKPKSLTVKYFVLNEKERIEVCKNAFLSIYGVSKKRCERLVFLLKNNKSPRDMRGKNVSGNAIAGHIIANIRSHIESYPVKISHYTSKEVRYLDSKLSVKLMYEMFSQKHPDNKISYKFFWTYFKENYDLKFGRPAKDTCPTCEELNAKIKSETLNEGAKRVAVAELLIHKRRSKKFYTALNSTKTLSEENDDILSISIDYMANVSLPQIPVQDDLYYFRQLTVCTFGIHNLKTKNMTCYVYHEGVAGKGANDVCSFLKHYFDQDKEHTFKKLHIFCDNCCGQNKNNTMVRFLMSLVELKRFEEIQIYFPLRGHSFMPCDRDFGLIKRQLNKHERYYTVQEYIEIITKASKDPQKFSIVEVSRDLVFDYKNWWSDFYRRTCLSNESYGKNVPRSKKKSFTISSFYHMTISSAEEIVCREFINSFVSDTFRLRNTKRTITYPTTKVYTEKLPINEKKMADIKNTIKFIPDTYLAFWEEITAWPTGENDREDQ</sequence>
<dbReference type="PANTHER" id="PTHR34415:SF1">
    <property type="entry name" value="INTEGRASE CATALYTIC DOMAIN-CONTAINING PROTEIN"/>
    <property type="match status" value="1"/>
</dbReference>
<gene>
    <name evidence="2" type="ORF">PSYICH_LOCUS14356</name>
</gene>
<dbReference type="Pfam" id="PF25273">
    <property type="entry name" value="DUF7869"/>
    <property type="match status" value="1"/>
</dbReference>
<dbReference type="Proteomes" id="UP001153636">
    <property type="component" value="Chromosome 8"/>
</dbReference>
<dbReference type="EMBL" id="OV651820">
    <property type="protein sequence ID" value="CAH1114770.1"/>
    <property type="molecule type" value="Genomic_DNA"/>
</dbReference>